<organism evidence="2">
    <name type="scientific">Absidia glauca</name>
    <name type="common">Pin mould</name>
    <dbReference type="NCBI Taxonomy" id="4829"/>
    <lineage>
        <taxon>Eukaryota</taxon>
        <taxon>Fungi</taxon>
        <taxon>Fungi incertae sedis</taxon>
        <taxon>Mucoromycota</taxon>
        <taxon>Mucoromycotina</taxon>
        <taxon>Mucoromycetes</taxon>
        <taxon>Mucorales</taxon>
        <taxon>Cunninghamellaceae</taxon>
        <taxon>Absidia</taxon>
    </lineage>
</organism>
<keyword evidence="1" id="KW-0732">Signal</keyword>
<feature type="chain" id="PRO_5007898999" evidence="1">
    <location>
        <begin position="26"/>
        <end position="139"/>
    </location>
</feature>
<proteinExistence type="predicted"/>
<dbReference type="Proteomes" id="UP000078561">
    <property type="component" value="Unassembled WGS sequence"/>
</dbReference>
<sequence>MLTGLCRLWTYVLIKCLLVSQTVHGYAIRVSSHVGLRRNSSQRRFCWKDYLSGKAGGELSDVDRLMSSVDVRAHQLSLGVADGPWIRNPGFLHCLDSPKQSNDSFQARWFSANVKDGLQCLTFRRTPLNSTPSINFGQR</sequence>
<gene>
    <name evidence="2" type="primary">ABSGL_04139.1 scaffold 5122</name>
</gene>
<dbReference type="InParanoid" id="A0A168MIM9"/>
<name>A0A168MIM9_ABSGL</name>
<reference evidence="2" key="1">
    <citation type="submission" date="2016-04" db="EMBL/GenBank/DDBJ databases">
        <authorList>
            <person name="Evans L.H."/>
            <person name="Alamgir A."/>
            <person name="Owens N."/>
            <person name="Weber N.D."/>
            <person name="Virtaneva K."/>
            <person name="Barbian K."/>
            <person name="Babar A."/>
            <person name="Rosenke K."/>
        </authorList>
    </citation>
    <scope>NUCLEOTIDE SEQUENCE [LARGE SCALE GENOMIC DNA]</scope>
    <source>
        <strain evidence="2">CBS 101.48</strain>
    </source>
</reference>
<dbReference type="AlphaFoldDB" id="A0A168MIM9"/>
<evidence type="ECO:0000313" key="3">
    <source>
        <dbReference type="Proteomes" id="UP000078561"/>
    </source>
</evidence>
<accession>A0A168MIM9</accession>
<evidence type="ECO:0000256" key="1">
    <source>
        <dbReference type="SAM" id="SignalP"/>
    </source>
</evidence>
<evidence type="ECO:0000313" key="2">
    <source>
        <dbReference type="EMBL" id="SAL98588.1"/>
    </source>
</evidence>
<dbReference type="EMBL" id="LT552246">
    <property type="protein sequence ID" value="SAL98588.1"/>
    <property type="molecule type" value="Genomic_DNA"/>
</dbReference>
<feature type="signal peptide" evidence="1">
    <location>
        <begin position="1"/>
        <end position="25"/>
    </location>
</feature>
<protein>
    <submittedName>
        <fullName evidence="2">Uncharacterized protein</fullName>
    </submittedName>
</protein>
<keyword evidence="3" id="KW-1185">Reference proteome</keyword>